<keyword evidence="3" id="KW-1185">Reference proteome</keyword>
<dbReference type="OrthoDB" id="270392at2759"/>
<sequence>MECDDDGKSAIDNVSRARSIYVQQALQNQRVLTGDIRKGKHEGASELRRELVQQFLKDIVVGRQCARCKGISPSYRKDRFVKIFEKPLNSKEQAKMAAGQFKARDALTLRPKSQRSNDTTVSDEGIADISLDSGSEDGSDVHADTLDEYGNVVHKPFTIKPTSPQLQQRYISTQEVLERLRLLFANEQDVLQLIYNSRPHGRHAQSTPDMFFIQALLVPPNKYRPEARTGDAQVTEAQQNSLYKAILGASFRVAEIHREISDAATKTPEFC</sequence>
<dbReference type="VEuPathDB" id="FungiDB:SPBR_04388"/>
<feature type="region of interest" description="Disordered" evidence="1">
    <location>
        <begin position="110"/>
        <end position="143"/>
    </location>
</feature>
<dbReference type="GeneID" id="63677592"/>
<accession>A0A0C2FR14</accession>
<evidence type="ECO:0000256" key="1">
    <source>
        <dbReference type="SAM" id="MobiDB-lite"/>
    </source>
</evidence>
<proteinExistence type="predicted"/>
<dbReference type="AlphaFoldDB" id="A0A0C2FR14"/>
<evidence type="ECO:0000313" key="2">
    <source>
        <dbReference type="EMBL" id="KIH93468.1"/>
    </source>
</evidence>
<reference evidence="2 3" key="1">
    <citation type="journal article" date="2014" name="BMC Genomics">
        <title>Comparative genomics of the major fungal agents of human and animal Sporotrichosis: Sporothrix schenckii and Sporothrix brasiliensis.</title>
        <authorList>
            <person name="Teixeira M.M."/>
            <person name="de Almeida L.G."/>
            <person name="Kubitschek-Barreira P."/>
            <person name="Alves F.L."/>
            <person name="Kioshima E.S."/>
            <person name="Abadio A.K."/>
            <person name="Fernandes L."/>
            <person name="Derengowski L.S."/>
            <person name="Ferreira K.S."/>
            <person name="Souza R.C."/>
            <person name="Ruiz J.C."/>
            <person name="de Andrade N.C."/>
            <person name="Paes H.C."/>
            <person name="Nicola A.M."/>
            <person name="Albuquerque P."/>
            <person name="Gerber A.L."/>
            <person name="Martins V.P."/>
            <person name="Peconick L.D."/>
            <person name="Neto A.V."/>
            <person name="Chaucanez C.B."/>
            <person name="Silva P.A."/>
            <person name="Cunha O.L."/>
            <person name="de Oliveira F.F."/>
            <person name="dos Santos T.C."/>
            <person name="Barros A.L."/>
            <person name="Soares M.A."/>
            <person name="de Oliveira L.M."/>
            <person name="Marini M.M."/>
            <person name="Villalobos-Duno H."/>
            <person name="Cunha M.M."/>
            <person name="de Hoog S."/>
            <person name="da Silveira J.F."/>
            <person name="Henrissat B."/>
            <person name="Nino-Vega G.A."/>
            <person name="Cisalpino P.S."/>
            <person name="Mora-Montes H.M."/>
            <person name="Almeida S.R."/>
            <person name="Stajich J.E."/>
            <person name="Lopes-Bezerra L.M."/>
            <person name="Vasconcelos A.T."/>
            <person name="Felipe M.S."/>
        </authorList>
    </citation>
    <scope>NUCLEOTIDE SEQUENCE [LARGE SCALE GENOMIC DNA]</scope>
    <source>
        <strain evidence="2 3">5110</strain>
    </source>
</reference>
<gene>
    <name evidence="2" type="ORF">SPBR_04388</name>
</gene>
<organism evidence="2 3">
    <name type="scientific">Sporothrix brasiliensis 5110</name>
    <dbReference type="NCBI Taxonomy" id="1398154"/>
    <lineage>
        <taxon>Eukaryota</taxon>
        <taxon>Fungi</taxon>
        <taxon>Dikarya</taxon>
        <taxon>Ascomycota</taxon>
        <taxon>Pezizomycotina</taxon>
        <taxon>Sordariomycetes</taxon>
        <taxon>Sordariomycetidae</taxon>
        <taxon>Ophiostomatales</taxon>
        <taxon>Ophiostomataceae</taxon>
        <taxon>Sporothrix</taxon>
    </lineage>
</organism>
<comment type="caution">
    <text evidence="2">The sequence shown here is derived from an EMBL/GenBank/DDBJ whole genome shotgun (WGS) entry which is preliminary data.</text>
</comment>
<dbReference type="Proteomes" id="UP000031575">
    <property type="component" value="Unassembled WGS sequence"/>
</dbReference>
<dbReference type="RefSeq" id="XP_040621478.1">
    <property type="nucleotide sequence ID" value="XM_040762671.1"/>
</dbReference>
<name>A0A0C2FR14_9PEZI</name>
<evidence type="ECO:0000313" key="3">
    <source>
        <dbReference type="Proteomes" id="UP000031575"/>
    </source>
</evidence>
<dbReference type="HOGENOM" id="CLU_1027353_0_0_1"/>
<protein>
    <submittedName>
        <fullName evidence="2">Uncharacterized protein</fullName>
    </submittedName>
</protein>
<dbReference type="EMBL" id="AWTV01000005">
    <property type="protein sequence ID" value="KIH93468.1"/>
    <property type="molecule type" value="Genomic_DNA"/>
</dbReference>
<dbReference type="SUPFAM" id="SSF64484">
    <property type="entry name" value="beta and beta-prime subunits of DNA dependent RNA-polymerase"/>
    <property type="match status" value="1"/>
</dbReference>